<keyword evidence="3" id="KW-1003">Cell membrane</keyword>
<evidence type="ECO:0000313" key="9">
    <source>
        <dbReference type="EMBL" id="CAI50840.1"/>
    </source>
</evidence>
<dbReference type="InterPro" id="IPR000515">
    <property type="entry name" value="MetI-like"/>
</dbReference>
<dbReference type="SUPFAM" id="SSF161098">
    <property type="entry name" value="MetI-like"/>
    <property type="match status" value="1"/>
</dbReference>
<dbReference type="PANTHER" id="PTHR30043">
    <property type="entry name" value="PHOSPHONATES TRANSPORT SYSTEM PERMEASE PROTEIN"/>
    <property type="match status" value="1"/>
</dbReference>
<dbReference type="Proteomes" id="UP000002698">
    <property type="component" value="Plasmid PL131"/>
</dbReference>
<dbReference type="EMBL" id="CR936258">
    <property type="protein sequence ID" value="CAI50840.1"/>
    <property type="molecule type" value="Genomic_DNA"/>
</dbReference>
<evidence type="ECO:0000256" key="7">
    <source>
        <dbReference type="RuleBase" id="RU363032"/>
    </source>
</evidence>
<gene>
    <name evidence="9" type="primary">phnE3</name>
    <name evidence="9" type="synonym">abc18p2</name>
    <name evidence="9" type="ordered locus">NP_6120A</name>
</gene>
<dbReference type="RefSeq" id="WP_011324441.1">
    <property type="nucleotide sequence ID" value="NC_007427.1"/>
</dbReference>
<evidence type="ECO:0000313" key="10">
    <source>
        <dbReference type="Proteomes" id="UP000002698"/>
    </source>
</evidence>
<evidence type="ECO:0000256" key="1">
    <source>
        <dbReference type="ARBA" id="ARBA00004651"/>
    </source>
</evidence>
<keyword evidence="2 7" id="KW-0813">Transport</keyword>
<dbReference type="HOGENOM" id="CLU_064254_1_1_2"/>
<keyword evidence="5 7" id="KW-1133">Transmembrane helix</keyword>
<feature type="transmembrane region" description="Helical" evidence="7">
    <location>
        <begin position="238"/>
        <end position="258"/>
    </location>
</feature>
<evidence type="ECO:0000256" key="4">
    <source>
        <dbReference type="ARBA" id="ARBA00022692"/>
    </source>
</evidence>
<dbReference type="AlphaFoldDB" id="Q3IM26"/>
<dbReference type="NCBIfam" id="TIGR01097">
    <property type="entry name" value="PhnE"/>
    <property type="match status" value="1"/>
</dbReference>
<dbReference type="GO" id="GO:0005886">
    <property type="term" value="C:plasma membrane"/>
    <property type="evidence" value="ECO:0007669"/>
    <property type="project" value="UniProtKB-SubCell"/>
</dbReference>
<dbReference type="GO" id="GO:0015416">
    <property type="term" value="F:ABC-type phosphonate transporter activity"/>
    <property type="evidence" value="ECO:0007669"/>
    <property type="project" value="InterPro"/>
</dbReference>
<evidence type="ECO:0000259" key="8">
    <source>
        <dbReference type="PROSITE" id="PS50928"/>
    </source>
</evidence>
<feature type="transmembrane region" description="Helical" evidence="7">
    <location>
        <begin position="76"/>
        <end position="97"/>
    </location>
</feature>
<dbReference type="InterPro" id="IPR035906">
    <property type="entry name" value="MetI-like_sf"/>
</dbReference>
<name>Q3IM26_NATPD</name>
<geneLocation type="plasmid" evidence="9 10">
    <name>PL131</name>
</geneLocation>
<evidence type="ECO:0000256" key="3">
    <source>
        <dbReference type="ARBA" id="ARBA00022475"/>
    </source>
</evidence>
<sequence length="263" mass="28616">MSEPPHWEYRTRRQRLARFVGLLLTLVVFAWAWQTLEVRYDFVRSAPAEVEDLLVRMYPPDAAYSYEIVGPMIETVNIAVLGTGLSVVLSVPIAYLAAENTSPNRLTYLLGKFVVTATRSVSVIIWALLFVVIFGPGPLAGVVAIAVRSIGFIGKLLAEAIEEIQPRQPEAIRATGGNAVDVMVYGIVPQITPAVVGITTHRWDINVRSSTVLGFVGAGGIGTELFAVLDFFRWDAALTILIAILVVVLVSEGISAVIRGKIR</sequence>
<dbReference type="EnsemblBacteria" id="CAI50840">
    <property type="protein sequence ID" value="CAI50840"/>
    <property type="gene ID" value="NP_6120A"/>
</dbReference>
<keyword evidence="9" id="KW-0614">Plasmid</keyword>
<evidence type="ECO:0000256" key="2">
    <source>
        <dbReference type="ARBA" id="ARBA00022448"/>
    </source>
</evidence>
<feature type="transmembrane region" description="Helical" evidence="7">
    <location>
        <begin position="212"/>
        <end position="232"/>
    </location>
</feature>
<dbReference type="InterPro" id="IPR005769">
    <property type="entry name" value="PhnE/PtxC"/>
</dbReference>
<evidence type="ECO:0000256" key="6">
    <source>
        <dbReference type="ARBA" id="ARBA00023136"/>
    </source>
</evidence>
<keyword evidence="10" id="KW-1185">Reference proteome</keyword>
<feature type="domain" description="ABC transmembrane type-1" evidence="8">
    <location>
        <begin position="72"/>
        <end position="255"/>
    </location>
</feature>
<dbReference type="PROSITE" id="PS50928">
    <property type="entry name" value="ABC_TM1"/>
    <property type="match status" value="1"/>
</dbReference>
<dbReference type="OrthoDB" id="338493at2157"/>
<dbReference type="CDD" id="cd06261">
    <property type="entry name" value="TM_PBP2"/>
    <property type="match status" value="1"/>
</dbReference>
<feature type="transmembrane region" description="Helical" evidence="7">
    <location>
        <begin position="16"/>
        <end position="33"/>
    </location>
</feature>
<reference evidence="9 10" key="1">
    <citation type="journal article" date="2005" name="Genome Res.">
        <title>Living with two extremes: conclusions from the genome sequence of Natronomonas pharaonis.</title>
        <authorList>
            <person name="Falb M."/>
            <person name="Pfeiffer F."/>
            <person name="Palm P."/>
            <person name="Rodewald K."/>
            <person name="Hickmann V."/>
            <person name="Tittor J."/>
            <person name="Oesterhelt D."/>
        </authorList>
    </citation>
    <scope>NUCLEOTIDE SEQUENCE [LARGE SCALE GENOMIC DNA]</scope>
    <source>
        <strain evidence="10">ATCC 35678 / DSM 2160 / CIP 103997 / JCM 8858 / NBRC 14720 / NCIMB 2260 / Gabara</strain>
    </source>
</reference>
<dbReference type="Gene3D" id="1.10.3720.10">
    <property type="entry name" value="MetI-like"/>
    <property type="match status" value="1"/>
</dbReference>
<keyword evidence="6 7" id="KW-0472">Membrane</keyword>
<dbReference type="PANTHER" id="PTHR30043:SF1">
    <property type="entry name" value="ABC TRANSPORT SYSTEM PERMEASE PROTEIN P69"/>
    <property type="match status" value="1"/>
</dbReference>
<protein>
    <submittedName>
        <fullName evidence="9">ABC-type transport system permease protein (Probable substrate phosphate/phosphonate)</fullName>
    </submittedName>
</protein>
<comment type="similarity">
    <text evidence="7">Belongs to the binding-protein-dependent transport system permease family.</text>
</comment>
<proteinExistence type="inferred from homology"/>
<organism evidence="9 10">
    <name type="scientific">Natronomonas pharaonis (strain ATCC 35678 / DSM 2160 / CIP 103997 / JCM 8858 / NBRC 14720 / NCIMB 2260 / Gabara)</name>
    <name type="common">Halobacterium pharaonis</name>
    <dbReference type="NCBI Taxonomy" id="348780"/>
    <lineage>
        <taxon>Archaea</taxon>
        <taxon>Methanobacteriati</taxon>
        <taxon>Methanobacteriota</taxon>
        <taxon>Stenosarchaea group</taxon>
        <taxon>Halobacteria</taxon>
        <taxon>Halobacteriales</taxon>
        <taxon>Natronomonadaceae</taxon>
        <taxon>Natronomonas</taxon>
    </lineage>
</organism>
<accession>Q3IM26</accession>
<dbReference type="KEGG" id="nph:NP_6120A"/>
<evidence type="ECO:0000256" key="5">
    <source>
        <dbReference type="ARBA" id="ARBA00022989"/>
    </source>
</evidence>
<comment type="subcellular location">
    <subcellularLocation>
        <location evidence="1 7">Cell membrane</location>
        <topology evidence="1 7">Multi-pass membrane protein</topology>
    </subcellularLocation>
</comment>
<dbReference type="GeneID" id="3694677"/>
<keyword evidence="4 7" id="KW-0812">Transmembrane</keyword>
<dbReference type="Pfam" id="PF00528">
    <property type="entry name" value="BPD_transp_1"/>
    <property type="match status" value="1"/>
</dbReference>